<comment type="caution">
    <text evidence="2">The sequence shown here is derived from an EMBL/GenBank/DDBJ whole genome shotgun (WGS) entry which is preliminary data.</text>
</comment>
<dbReference type="AlphaFoldDB" id="A0A0F9IVT0"/>
<keyword evidence="1" id="KW-0812">Transmembrane</keyword>
<organism evidence="2">
    <name type="scientific">marine sediment metagenome</name>
    <dbReference type="NCBI Taxonomy" id="412755"/>
    <lineage>
        <taxon>unclassified sequences</taxon>
        <taxon>metagenomes</taxon>
        <taxon>ecological metagenomes</taxon>
    </lineage>
</organism>
<dbReference type="EMBL" id="LAZR01012984">
    <property type="protein sequence ID" value="KKM24149.1"/>
    <property type="molecule type" value="Genomic_DNA"/>
</dbReference>
<evidence type="ECO:0000313" key="2">
    <source>
        <dbReference type="EMBL" id="KKM24149.1"/>
    </source>
</evidence>
<evidence type="ECO:0000256" key="1">
    <source>
        <dbReference type="SAM" id="Phobius"/>
    </source>
</evidence>
<protein>
    <submittedName>
        <fullName evidence="2">Uncharacterized protein</fullName>
    </submittedName>
</protein>
<reference evidence="2" key="1">
    <citation type="journal article" date="2015" name="Nature">
        <title>Complex archaea that bridge the gap between prokaryotes and eukaryotes.</title>
        <authorList>
            <person name="Spang A."/>
            <person name="Saw J.H."/>
            <person name="Jorgensen S.L."/>
            <person name="Zaremba-Niedzwiedzka K."/>
            <person name="Martijn J."/>
            <person name="Lind A.E."/>
            <person name="van Eijk R."/>
            <person name="Schleper C."/>
            <person name="Guy L."/>
            <person name="Ettema T.J."/>
        </authorList>
    </citation>
    <scope>NUCLEOTIDE SEQUENCE</scope>
</reference>
<proteinExistence type="predicted"/>
<name>A0A0F9IVT0_9ZZZZ</name>
<accession>A0A0F9IVT0</accession>
<gene>
    <name evidence="2" type="ORF">LCGC14_1608000</name>
</gene>
<feature type="transmembrane region" description="Helical" evidence="1">
    <location>
        <begin position="31"/>
        <end position="52"/>
    </location>
</feature>
<keyword evidence="1" id="KW-1133">Transmembrane helix</keyword>
<keyword evidence="1" id="KW-0472">Membrane</keyword>
<sequence>METAFVLGTVLVFALTVGALAGPGWYGARLMLLMSVAGFIGGAIALLPIIAWRL</sequence>